<reference evidence="6" key="1">
    <citation type="submission" date="2021-06" db="EMBL/GenBank/DDBJ databases">
        <authorList>
            <person name="Hodson N. C."/>
            <person name="Mongue J. A."/>
            <person name="Jaron S. K."/>
        </authorList>
    </citation>
    <scope>NUCLEOTIDE SEQUENCE</scope>
</reference>
<evidence type="ECO:0000313" key="6">
    <source>
        <dbReference type="EMBL" id="CAG7723627.1"/>
    </source>
</evidence>
<organism evidence="6 7">
    <name type="scientific">Allacma fusca</name>
    <dbReference type="NCBI Taxonomy" id="39272"/>
    <lineage>
        <taxon>Eukaryota</taxon>
        <taxon>Metazoa</taxon>
        <taxon>Ecdysozoa</taxon>
        <taxon>Arthropoda</taxon>
        <taxon>Hexapoda</taxon>
        <taxon>Collembola</taxon>
        <taxon>Symphypleona</taxon>
        <taxon>Sminthuridae</taxon>
        <taxon>Allacma</taxon>
    </lineage>
</organism>
<feature type="domain" description="MYND-type" evidence="5">
    <location>
        <begin position="125"/>
        <end position="161"/>
    </location>
</feature>
<dbReference type="OrthoDB" id="5945798at2759"/>
<dbReference type="InterPro" id="IPR053010">
    <property type="entry name" value="SET_SmydA-8"/>
</dbReference>
<dbReference type="GO" id="GO:0008270">
    <property type="term" value="F:zinc ion binding"/>
    <property type="evidence" value="ECO:0007669"/>
    <property type="project" value="UniProtKB-KW"/>
</dbReference>
<keyword evidence="2 4" id="KW-0863">Zinc-finger</keyword>
<evidence type="ECO:0000256" key="3">
    <source>
        <dbReference type="ARBA" id="ARBA00022833"/>
    </source>
</evidence>
<keyword evidence="7" id="KW-1185">Reference proteome</keyword>
<evidence type="ECO:0000313" key="7">
    <source>
        <dbReference type="Proteomes" id="UP000708208"/>
    </source>
</evidence>
<gene>
    <name evidence="6" type="ORF">AFUS01_LOCUS12704</name>
</gene>
<evidence type="ECO:0000256" key="1">
    <source>
        <dbReference type="ARBA" id="ARBA00022723"/>
    </source>
</evidence>
<dbReference type="Proteomes" id="UP000708208">
    <property type="component" value="Unassembled WGS sequence"/>
</dbReference>
<dbReference type="AlphaFoldDB" id="A0A8J2JRN6"/>
<dbReference type="Pfam" id="PF01753">
    <property type="entry name" value="zf-MYND"/>
    <property type="match status" value="1"/>
</dbReference>
<dbReference type="PANTHER" id="PTHR46455:SF5">
    <property type="entry name" value="SET AND MYND DOMAIN CONTAINING, ARTHROPOD-SPECIFIC, MEMBER 4, ISOFORM A"/>
    <property type="match status" value="1"/>
</dbReference>
<sequence length="652" mass="73844">MATRESGLDEFGYFPGGMKTGLPLSRKSLSRHLFSGNDCLSHLKQCGNAQIGDCQYPNLEEPESEDTLKAPCESDERIPSTTMFSEAIPSDTCVSEFPDGAISVTSEAEVDDNYLTLLQKIPRECQVCYEACDLACKACYKVFYCSKNHQIADWSRHKNDCFPAIIAKNKDGEKILVATQDIPQNGKILKERPFLIVPSTKESLDHICLGCYEEVETSVSCSKCKWDVCSEKCEKESMHSENECDIFARKKLLPPIACNAIQLMDAVATLRCLLMKERDQEKWRRFTSLNSISRHKPLPMEELDRLLNAKNCIKFIREECGLVQFDHGLIERTLKNLNINKFHVPDIPSTIRDCRRAALLFKNFFVPATSCIPNARWAMSGRGNMKYCGMIGASVDIKKGQEIHCDFTQDPTEYGTYLTAVNCRDNPGCRGGNLLPENPLDNCTAWVCDKCGDRVDAAYVVTKINHVSEELVNVGYDIDESALKELDQVIKKYKGNILHENHFLIMNAQYDYIHRVMQHSTHLAMYDMKASWGEKVIEFAKQLLTVTEFIMPGLHRFKGRVVYCLQIGLLISIFGMKSNPAKKRVSSITRRYRQKKYEETLDAQRLALEFLAFEPEDSDEGAIVKILKEQLDQGHETIIELPPMGIHGSKGN</sequence>
<evidence type="ECO:0000259" key="5">
    <source>
        <dbReference type="PROSITE" id="PS50865"/>
    </source>
</evidence>
<protein>
    <recommendedName>
        <fullName evidence="5">MYND-type domain-containing protein</fullName>
    </recommendedName>
</protein>
<dbReference type="InterPro" id="IPR002893">
    <property type="entry name" value="Znf_MYND"/>
</dbReference>
<keyword evidence="3" id="KW-0862">Zinc</keyword>
<keyword evidence="1" id="KW-0479">Metal-binding</keyword>
<proteinExistence type="predicted"/>
<dbReference type="PANTHER" id="PTHR46455">
    <property type="entry name" value="SET AND MYND DOMAIN CONTAINING, ARTHROPOD-SPECIFIC, MEMBER 4, ISOFORM A"/>
    <property type="match status" value="1"/>
</dbReference>
<accession>A0A8J2JRN6</accession>
<dbReference type="EMBL" id="CAJVCH010101077">
    <property type="protein sequence ID" value="CAG7723627.1"/>
    <property type="molecule type" value="Genomic_DNA"/>
</dbReference>
<comment type="caution">
    <text evidence="6">The sequence shown here is derived from an EMBL/GenBank/DDBJ whole genome shotgun (WGS) entry which is preliminary data.</text>
</comment>
<evidence type="ECO:0000256" key="4">
    <source>
        <dbReference type="PROSITE-ProRule" id="PRU00134"/>
    </source>
</evidence>
<dbReference type="PROSITE" id="PS50865">
    <property type="entry name" value="ZF_MYND_2"/>
    <property type="match status" value="1"/>
</dbReference>
<name>A0A8J2JRN6_9HEXA</name>
<evidence type="ECO:0000256" key="2">
    <source>
        <dbReference type="ARBA" id="ARBA00022771"/>
    </source>
</evidence>
<dbReference type="PROSITE" id="PS01360">
    <property type="entry name" value="ZF_MYND_1"/>
    <property type="match status" value="1"/>
</dbReference>